<organism evidence="1 2">
    <name type="scientific">Mycena rosella</name>
    <name type="common">Pink bonnet</name>
    <name type="synonym">Agaricus rosellus</name>
    <dbReference type="NCBI Taxonomy" id="1033263"/>
    <lineage>
        <taxon>Eukaryota</taxon>
        <taxon>Fungi</taxon>
        <taxon>Dikarya</taxon>
        <taxon>Basidiomycota</taxon>
        <taxon>Agaricomycotina</taxon>
        <taxon>Agaricomycetes</taxon>
        <taxon>Agaricomycetidae</taxon>
        <taxon>Agaricales</taxon>
        <taxon>Marasmiineae</taxon>
        <taxon>Mycenaceae</taxon>
        <taxon>Mycena</taxon>
    </lineage>
</organism>
<dbReference type="AlphaFoldDB" id="A0AAD7DMP1"/>
<protein>
    <submittedName>
        <fullName evidence="1">Uncharacterized protein</fullName>
    </submittedName>
</protein>
<proteinExistence type="predicted"/>
<dbReference type="Proteomes" id="UP001221757">
    <property type="component" value="Unassembled WGS sequence"/>
</dbReference>
<keyword evidence="2" id="KW-1185">Reference proteome</keyword>
<dbReference type="SUPFAM" id="SSF48371">
    <property type="entry name" value="ARM repeat"/>
    <property type="match status" value="1"/>
</dbReference>
<evidence type="ECO:0000313" key="2">
    <source>
        <dbReference type="Proteomes" id="UP001221757"/>
    </source>
</evidence>
<reference evidence="1" key="1">
    <citation type="submission" date="2023-03" db="EMBL/GenBank/DDBJ databases">
        <title>Massive genome expansion in bonnet fungi (Mycena s.s.) driven by repeated elements and novel gene families across ecological guilds.</title>
        <authorList>
            <consortium name="Lawrence Berkeley National Laboratory"/>
            <person name="Harder C.B."/>
            <person name="Miyauchi S."/>
            <person name="Viragh M."/>
            <person name="Kuo A."/>
            <person name="Thoen E."/>
            <person name="Andreopoulos B."/>
            <person name="Lu D."/>
            <person name="Skrede I."/>
            <person name="Drula E."/>
            <person name="Henrissat B."/>
            <person name="Morin E."/>
            <person name="Kohler A."/>
            <person name="Barry K."/>
            <person name="LaButti K."/>
            <person name="Morin E."/>
            <person name="Salamov A."/>
            <person name="Lipzen A."/>
            <person name="Mereny Z."/>
            <person name="Hegedus B."/>
            <person name="Baldrian P."/>
            <person name="Stursova M."/>
            <person name="Weitz H."/>
            <person name="Taylor A."/>
            <person name="Grigoriev I.V."/>
            <person name="Nagy L.G."/>
            <person name="Martin F."/>
            <person name="Kauserud H."/>
        </authorList>
    </citation>
    <scope>NUCLEOTIDE SEQUENCE</scope>
    <source>
        <strain evidence="1">CBHHK067</strain>
    </source>
</reference>
<evidence type="ECO:0000313" key="1">
    <source>
        <dbReference type="EMBL" id="KAJ7694345.1"/>
    </source>
</evidence>
<comment type="caution">
    <text evidence="1">The sequence shown here is derived from an EMBL/GenBank/DDBJ whole genome shotgun (WGS) entry which is preliminary data.</text>
</comment>
<dbReference type="InterPro" id="IPR011989">
    <property type="entry name" value="ARM-like"/>
</dbReference>
<accession>A0AAD7DMP1</accession>
<dbReference type="EMBL" id="JARKIE010000042">
    <property type="protein sequence ID" value="KAJ7694345.1"/>
    <property type="molecule type" value="Genomic_DNA"/>
</dbReference>
<gene>
    <name evidence="1" type="ORF">B0H17DRAFT_465612</name>
</gene>
<dbReference type="Gene3D" id="1.25.10.10">
    <property type="entry name" value="Leucine-rich Repeat Variant"/>
    <property type="match status" value="1"/>
</dbReference>
<sequence length="189" mass="21452">MLDSNDPHIVCLTTKVFANLARHEALSGSVLELDPITRLLSLARCADDPVTQERAIYALCWMVRWSEPAAYAAVAQGVFDAISMLLDSPHPDILAWTCRMLGHIARYDGLHESVLQFAFMQDDHVPVKRCMFCLKLAIGPRQAFVRFWRRISFCMHRHYCNHPTSIACDGRANYWAISRGVCLPVLMMT</sequence>
<name>A0AAD7DMP1_MYCRO</name>
<dbReference type="InterPro" id="IPR016024">
    <property type="entry name" value="ARM-type_fold"/>
</dbReference>